<organism evidence="1 2">
    <name type="scientific">Symbiodinium necroappetens</name>
    <dbReference type="NCBI Taxonomy" id="1628268"/>
    <lineage>
        <taxon>Eukaryota</taxon>
        <taxon>Sar</taxon>
        <taxon>Alveolata</taxon>
        <taxon>Dinophyceae</taxon>
        <taxon>Suessiales</taxon>
        <taxon>Symbiodiniaceae</taxon>
        <taxon>Symbiodinium</taxon>
    </lineage>
</organism>
<dbReference type="AlphaFoldDB" id="A0A812WB70"/>
<dbReference type="Proteomes" id="UP000601435">
    <property type="component" value="Unassembled WGS sequence"/>
</dbReference>
<evidence type="ECO:0000313" key="1">
    <source>
        <dbReference type="EMBL" id="CAE7676464.1"/>
    </source>
</evidence>
<keyword evidence="2" id="KW-1185">Reference proteome</keyword>
<protein>
    <submittedName>
        <fullName evidence="1">Uncharacterized protein</fullName>
    </submittedName>
</protein>
<comment type="caution">
    <text evidence="1">The sequence shown here is derived from an EMBL/GenBank/DDBJ whole genome shotgun (WGS) entry which is preliminary data.</text>
</comment>
<name>A0A812WB70_9DINO</name>
<gene>
    <name evidence="1" type="ORF">SNEC2469_LOCUS19413</name>
</gene>
<dbReference type="OrthoDB" id="446215at2759"/>
<dbReference type="EMBL" id="CAJNJA010033233">
    <property type="protein sequence ID" value="CAE7676464.1"/>
    <property type="molecule type" value="Genomic_DNA"/>
</dbReference>
<sequence length="173" mass="19529">MTLDIQVLRDSLRKKPFRSRELSLLQMIQQFEAIQLQKLELLEATKRLKEAFKLTIGFCQVEITALDTVAAVIDQLAGEVGDDSGSLAITKEATLVALGINASSQLDFSLAGFYVFPEIFLGVRVSGLWACGRFYRQIFLHRALGFSVYGVFPGRVPFFFLKVWPKWVCKRFG</sequence>
<accession>A0A812WB70</accession>
<evidence type="ECO:0000313" key="2">
    <source>
        <dbReference type="Proteomes" id="UP000601435"/>
    </source>
</evidence>
<proteinExistence type="predicted"/>
<reference evidence="1" key="1">
    <citation type="submission" date="2021-02" db="EMBL/GenBank/DDBJ databases">
        <authorList>
            <person name="Dougan E. K."/>
            <person name="Rhodes N."/>
            <person name="Thang M."/>
            <person name="Chan C."/>
        </authorList>
    </citation>
    <scope>NUCLEOTIDE SEQUENCE</scope>
</reference>